<dbReference type="SMART" id="SM00355">
    <property type="entry name" value="ZnF_C2H2"/>
    <property type="match status" value="2"/>
</dbReference>
<evidence type="ECO:0000256" key="6">
    <source>
        <dbReference type="PROSITE-ProRule" id="PRU00042"/>
    </source>
</evidence>
<dbReference type="PROSITE" id="PS00028">
    <property type="entry name" value="ZINC_FINGER_C2H2_1"/>
    <property type="match status" value="2"/>
</dbReference>
<evidence type="ECO:0000256" key="4">
    <source>
        <dbReference type="ARBA" id="ARBA00022833"/>
    </source>
</evidence>
<gene>
    <name evidence="9" type="ORF">JD844_003862</name>
</gene>
<dbReference type="Proteomes" id="UP000826234">
    <property type="component" value="Unassembled WGS sequence"/>
</dbReference>
<evidence type="ECO:0000313" key="10">
    <source>
        <dbReference type="Proteomes" id="UP000826234"/>
    </source>
</evidence>
<dbReference type="InterPro" id="IPR036236">
    <property type="entry name" value="Znf_C2H2_sf"/>
</dbReference>
<protein>
    <recommendedName>
        <fullName evidence="8">C2H2-type domain-containing protein</fullName>
    </recommendedName>
</protein>
<dbReference type="SUPFAM" id="SSF57667">
    <property type="entry name" value="beta-beta-alpha zinc fingers"/>
    <property type="match status" value="2"/>
</dbReference>
<feature type="region of interest" description="Disordered" evidence="7">
    <location>
        <begin position="53"/>
        <end position="93"/>
    </location>
</feature>
<proteinExistence type="predicted"/>
<keyword evidence="10" id="KW-1185">Reference proteome</keyword>
<reference evidence="9 10" key="1">
    <citation type="journal article" date="2022" name="Gigascience">
        <title>A chromosome-level genome assembly and annotation of the desert horned lizard, Phrynosoma platyrhinos, provides insight into chromosomal rearrangements among reptiles.</title>
        <authorList>
            <person name="Koochekian N."/>
            <person name="Ascanio A."/>
            <person name="Farleigh K."/>
            <person name="Card D.C."/>
            <person name="Schield D.R."/>
            <person name="Castoe T.A."/>
            <person name="Jezkova T."/>
        </authorList>
    </citation>
    <scope>NUCLEOTIDE SEQUENCE [LARGE SCALE GENOMIC DNA]</scope>
    <source>
        <strain evidence="9">NK-2021</strain>
    </source>
</reference>
<organism evidence="9 10">
    <name type="scientific">Phrynosoma platyrhinos</name>
    <name type="common">Desert horned lizard</name>
    <dbReference type="NCBI Taxonomy" id="52577"/>
    <lineage>
        <taxon>Eukaryota</taxon>
        <taxon>Metazoa</taxon>
        <taxon>Chordata</taxon>
        <taxon>Craniata</taxon>
        <taxon>Vertebrata</taxon>
        <taxon>Euteleostomi</taxon>
        <taxon>Lepidosauria</taxon>
        <taxon>Squamata</taxon>
        <taxon>Bifurcata</taxon>
        <taxon>Unidentata</taxon>
        <taxon>Episquamata</taxon>
        <taxon>Toxicofera</taxon>
        <taxon>Iguania</taxon>
        <taxon>Phrynosomatidae</taxon>
        <taxon>Phrynosomatinae</taxon>
        <taxon>Phrynosoma</taxon>
    </lineage>
</organism>
<dbReference type="Pfam" id="PF00096">
    <property type="entry name" value="zf-C2H2"/>
    <property type="match status" value="2"/>
</dbReference>
<dbReference type="InterPro" id="IPR050826">
    <property type="entry name" value="Krueppel_C2H2_ZnFinger"/>
</dbReference>
<evidence type="ECO:0000256" key="2">
    <source>
        <dbReference type="ARBA" id="ARBA00022737"/>
    </source>
</evidence>
<evidence type="ECO:0000259" key="8">
    <source>
        <dbReference type="PROSITE" id="PS50157"/>
    </source>
</evidence>
<keyword evidence="5" id="KW-0539">Nucleus</keyword>
<evidence type="ECO:0000256" key="1">
    <source>
        <dbReference type="ARBA" id="ARBA00022723"/>
    </source>
</evidence>
<keyword evidence="4" id="KW-0862">Zinc</keyword>
<feature type="domain" description="C2H2-type" evidence="8">
    <location>
        <begin position="96"/>
        <end position="123"/>
    </location>
</feature>
<feature type="compositionally biased region" description="Basic and acidic residues" evidence="7">
    <location>
        <begin position="61"/>
        <end position="82"/>
    </location>
</feature>
<name>A0ABQ7TE88_PHRPL</name>
<dbReference type="PROSITE" id="PS50157">
    <property type="entry name" value="ZINC_FINGER_C2H2_2"/>
    <property type="match status" value="2"/>
</dbReference>
<dbReference type="EMBL" id="JAIPUX010000521">
    <property type="protein sequence ID" value="KAH0627726.1"/>
    <property type="molecule type" value="Genomic_DNA"/>
</dbReference>
<evidence type="ECO:0000256" key="5">
    <source>
        <dbReference type="ARBA" id="ARBA00023242"/>
    </source>
</evidence>
<dbReference type="Gene3D" id="3.30.160.60">
    <property type="entry name" value="Classic Zinc Finger"/>
    <property type="match status" value="2"/>
</dbReference>
<dbReference type="InterPro" id="IPR013087">
    <property type="entry name" value="Znf_C2H2_type"/>
</dbReference>
<keyword evidence="3 6" id="KW-0863">Zinc-finger</keyword>
<evidence type="ECO:0000313" key="9">
    <source>
        <dbReference type="EMBL" id="KAH0627726.1"/>
    </source>
</evidence>
<evidence type="ECO:0000256" key="7">
    <source>
        <dbReference type="SAM" id="MobiDB-lite"/>
    </source>
</evidence>
<keyword evidence="1" id="KW-0479">Metal-binding</keyword>
<keyword evidence="2" id="KW-0677">Repeat</keyword>
<accession>A0ABQ7TE88</accession>
<feature type="domain" description="C2H2-type" evidence="8">
    <location>
        <begin position="39"/>
        <end position="66"/>
    </location>
</feature>
<dbReference type="PANTHER" id="PTHR24377">
    <property type="entry name" value="IP01015P-RELATED"/>
    <property type="match status" value="1"/>
</dbReference>
<evidence type="ECO:0000256" key="3">
    <source>
        <dbReference type="ARBA" id="ARBA00022771"/>
    </source>
</evidence>
<feature type="region of interest" description="Disordered" evidence="7">
    <location>
        <begin position="1"/>
        <end position="36"/>
    </location>
</feature>
<comment type="caution">
    <text evidence="9">The sequence shown here is derived from an EMBL/GenBank/DDBJ whole genome shotgun (WGS) entry which is preliminary data.</text>
</comment>
<sequence>MPTRGRPCPSSEGGEGVGQRPLRVKHQEKSHPNGGAAAFTCRQCGEGFGCRSSLVSHQRTHRAEKPPPSEEGRRRFGPKETPRSPGQRLHSGEAPFQCLTCGKSFAQKGNLAAHRKSHLGQEMLS</sequence>